<sequence length="200" mass="22097">MVAEAQVEQEEYWNTAQISSWAETTADTLAATVPDTFDEALRFAVDNLNSAAQDVTEAWDQFSSWIAVPSFQPPNETSARQAATRAIRVSSDASEINLKPRPQDFKTEEAVQHLSSRTLQPRTITGSPAVHVGTSDLTRLQDRLESCGLLEHKMAADGNCQFRALSDQIYEVQSHHSAVRSAIVKQLKAHPERLVADGHQ</sequence>
<dbReference type="Proteomes" id="UP001190700">
    <property type="component" value="Unassembled WGS sequence"/>
</dbReference>
<comment type="similarity">
    <text evidence="1">Belongs to the peptidase C85 family.</text>
</comment>
<name>A0AAE0KZA7_9CHLO</name>
<organism evidence="2 3">
    <name type="scientific">Cymbomonas tetramitiformis</name>
    <dbReference type="NCBI Taxonomy" id="36881"/>
    <lineage>
        <taxon>Eukaryota</taxon>
        <taxon>Viridiplantae</taxon>
        <taxon>Chlorophyta</taxon>
        <taxon>Pyramimonadophyceae</taxon>
        <taxon>Pyramimonadales</taxon>
        <taxon>Pyramimonadaceae</taxon>
        <taxon>Cymbomonas</taxon>
    </lineage>
</organism>
<accession>A0AAE0KZA7</accession>
<dbReference type="SUPFAM" id="SSF54001">
    <property type="entry name" value="Cysteine proteinases"/>
    <property type="match status" value="1"/>
</dbReference>
<dbReference type="Gene3D" id="3.90.70.80">
    <property type="match status" value="1"/>
</dbReference>
<dbReference type="GO" id="GO:0016579">
    <property type="term" value="P:protein deubiquitination"/>
    <property type="evidence" value="ECO:0007669"/>
    <property type="project" value="TreeGrafter"/>
</dbReference>
<proteinExistence type="inferred from homology"/>
<evidence type="ECO:0000313" key="3">
    <source>
        <dbReference type="Proteomes" id="UP001190700"/>
    </source>
</evidence>
<keyword evidence="3" id="KW-1185">Reference proteome</keyword>
<dbReference type="InterPro" id="IPR050704">
    <property type="entry name" value="Peptidase_C85-like"/>
</dbReference>
<gene>
    <name evidence="2" type="ORF">CYMTET_25322</name>
</gene>
<dbReference type="EMBL" id="LGRX02013485">
    <property type="protein sequence ID" value="KAK3266029.1"/>
    <property type="molecule type" value="Genomic_DNA"/>
</dbReference>
<evidence type="ECO:0008006" key="4">
    <source>
        <dbReference type="Google" id="ProtNLM"/>
    </source>
</evidence>
<protein>
    <recommendedName>
        <fullName evidence="4">OTU domain-containing protein</fullName>
    </recommendedName>
</protein>
<comment type="caution">
    <text evidence="2">The sequence shown here is derived from an EMBL/GenBank/DDBJ whole genome shotgun (WGS) entry which is preliminary data.</text>
</comment>
<dbReference type="PANTHER" id="PTHR12419:SF111">
    <property type="entry name" value="OVARIAN TUMOR DOMAIN-CONTAINING DEUBIQUITINATING ENZYME 9"/>
    <property type="match status" value="1"/>
</dbReference>
<dbReference type="GO" id="GO:0004843">
    <property type="term" value="F:cysteine-type deubiquitinase activity"/>
    <property type="evidence" value="ECO:0007669"/>
    <property type="project" value="TreeGrafter"/>
</dbReference>
<dbReference type="InterPro" id="IPR038765">
    <property type="entry name" value="Papain-like_cys_pep_sf"/>
</dbReference>
<dbReference type="AlphaFoldDB" id="A0AAE0KZA7"/>
<reference evidence="2 3" key="1">
    <citation type="journal article" date="2015" name="Genome Biol. Evol.">
        <title>Comparative Genomics of a Bacterivorous Green Alga Reveals Evolutionary Causalities and Consequences of Phago-Mixotrophic Mode of Nutrition.</title>
        <authorList>
            <person name="Burns J.A."/>
            <person name="Paasch A."/>
            <person name="Narechania A."/>
            <person name="Kim E."/>
        </authorList>
    </citation>
    <scope>NUCLEOTIDE SEQUENCE [LARGE SCALE GENOMIC DNA]</scope>
    <source>
        <strain evidence="2 3">PLY_AMNH</strain>
    </source>
</reference>
<dbReference type="PANTHER" id="PTHR12419">
    <property type="entry name" value="OTU DOMAIN CONTAINING PROTEIN"/>
    <property type="match status" value="1"/>
</dbReference>
<evidence type="ECO:0000256" key="1">
    <source>
        <dbReference type="ARBA" id="ARBA00010407"/>
    </source>
</evidence>
<evidence type="ECO:0000313" key="2">
    <source>
        <dbReference type="EMBL" id="KAK3266029.1"/>
    </source>
</evidence>